<proteinExistence type="inferred from homology"/>
<organism evidence="6 7">
    <name type="scientific">Pseudozyma hubeiensis (strain SY62)</name>
    <name type="common">Yeast</name>
    <dbReference type="NCBI Taxonomy" id="1305764"/>
    <lineage>
        <taxon>Eukaryota</taxon>
        <taxon>Fungi</taxon>
        <taxon>Dikarya</taxon>
        <taxon>Basidiomycota</taxon>
        <taxon>Ustilaginomycotina</taxon>
        <taxon>Ustilaginomycetes</taxon>
        <taxon>Ustilaginales</taxon>
        <taxon>Ustilaginaceae</taxon>
        <taxon>Pseudozyma</taxon>
    </lineage>
</organism>
<evidence type="ECO:0000256" key="2">
    <source>
        <dbReference type="ARBA" id="ARBA00023002"/>
    </source>
</evidence>
<dbReference type="CDD" id="cd07091">
    <property type="entry name" value="ALDH_F1-2_Ald2-like"/>
    <property type="match status" value="1"/>
</dbReference>
<evidence type="ECO:0000259" key="5">
    <source>
        <dbReference type="Pfam" id="PF00171"/>
    </source>
</evidence>
<dbReference type="HOGENOM" id="CLU_005391_0_1_1"/>
<dbReference type="SUPFAM" id="SSF53720">
    <property type="entry name" value="ALDH-like"/>
    <property type="match status" value="1"/>
</dbReference>
<name>R9P5Q5_PSEHS</name>
<dbReference type="InterPro" id="IPR016162">
    <property type="entry name" value="Ald_DH_N"/>
</dbReference>
<dbReference type="OrthoDB" id="310895at2759"/>
<dbReference type="STRING" id="1305764.R9P5Q5"/>
<dbReference type="Pfam" id="PF00171">
    <property type="entry name" value="Aldedh"/>
    <property type="match status" value="1"/>
</dbReference>
<dbReference type="GeneID" id="24106286"/>
<dbReference type="FunFam" id="3.40.309.10:FF:000012">
    <property type="entry name" value="Betaine aldehyde dehydrogenase"/>
    <property type="match status" value="1"/>
</dbReference>
<dbReference type="InterPro" id="IPR016163">
    <property type="entry name" value="Ald_DH_C"/>
</dbReference>
<sequence>MQFIQTNVDRRKGTNDKVTAEVKLLSSPWCDQLHTTLLLRRDKYATIASLSFRPSPSFSLTCSYHLAIESTKMTISDTLEIASPSGKTLRVPTGLFINNKFVPSVDGGTLETINPATGASLGHVSCASASDVDLAVSAARTAFNTTWGRNSSPSQRAACLFKLASLLEEHAVELSELESLDNGKPRWIAETMDIADTAGCFRYYAGLADKIEGKTIEQKEGEKLAFTKLEPLGVCGQIIPWNYPIGMLGWKVAPALAAGNCIVLKPAEQTPLSALRIAELSVEAGLPAGVFNVINGLGPVVGDAITGHMDIDKVAFTGSTAIGKRVMERAARSNLKKVTLELGGKSPVVVFDDADLDQAVNWAALGILFNQGQDCTAGSRLFVQEGIYDKFLPKLVAAFKAHAIGDPFSDQTFQGPQITQRHQQRILDYIESGKSEGAKLEIGGGPWSASDGKGDFDKGFFVQPTIFSGCKKGMKIVDEEIFGPVLAVAKFKTEEEGIALANDTSYGLGAGVFSTNASRCMRVASAIQAGTVWVNNYVVVSNAVPFGGFKASGIGRELGVDAIKEYTQVKSIHWNYGETLDWPLTG</sequence>
<keyword evidence="2 4" id="KW-0560">Oxidoreductase</keyword>
<feature type="domain" description="Aldehyde dehydrogenase" evidence="5">
    <location>
        <begin position="104"/>
        <end position="572"/>
    </location>
</feature>
<evidence type="ECO:0000313" key="7">
    <source>
        <dbReference type="Proteomes" id="UP000014071"/>
    </source>
</evidence>
<evidence type="ECO:0000313" key="6">
    <source>
        <dbReference type="EMBL" id="GAC93420.1"/>
    </source>
</evidence>
<feature type="active site" evidence="3">
    <location>
        <position position="341"/>
    </location>
</feature>
<dbReference type="RefSeq" id="XP_012187007.1">
    <property type="nucleotide sequence ID" value="XM_012331617.1"/>
</dbReference>
<comment type="similarity">
    <text evidence="1 4">Belongs to the aldehyde dehydrogenase family.</text>
</comment>
<protein>
    <recommendedName>
        <fullName evidence="5">Aldehyde dehydrogenase domain-containing protein</fullName>
    </recommendedName>
</protein>
<keyword evidence="7" id="KW-1185">Reference proteome</keyword>
<dbReference type="Gene3D" id="3.40.309.10">
    <property type="entry name" value="Aldehyde Dehydrogenase, Chain A, domain 2"/>
    <property type="match status" value="1"/>
</dbReference>
<dbReference type="AlphaFoldDB" id="R9P5Q5"/>
<dbReference type="Proteomes" id="UP000014071">
    <property type="component" value="Unassembled WGS sequence"/>
</dbReference>
<dbReference type="PROSITE" id="PS00070">
    <property type="entry name" value="ALDEHYDE_DEHYDR_CYS"/>
    <property type="match status" value="1"/>
</dbReference>
<dbReference type="InterPro" id="IPR016160">
    <property type="entry name" value="Ald_DH_CS_CYS"/>
</dbReference>
<dbReference type="EMBL" id="DF238776">
    <property type="protein sequence ID" value="GAC93420.1"/>
    <property type="molecule type" value="Genomic_DNA"/>
</dbReference>
<dbReference type="InterPro" id="IPR015590">
    <property type="entry name" value="Aldehyde_DH_dom"/>
</dbReference>
<evidence type="ECO:0000256" key="1">
    <source>
        <dbReference type="ARBA" id="ARBA00009986"/>
    </source>
</evidence>
<evidence type="ECO:0000256" key="3">
    <source>
        <dbReference type="PROSITE-ProRule" id="PRU10007"/>
    </source>
</evidence>
<evidence type="ECO:0000256" key="4">
    <source>
        <dbReference type="RuleBase" id="RU003345"/>
    </source>
</evidence>
<dbReference type="PANTHER" id="PTHR11699">
    <property type="entry name" value="ALDEHYDE DEHYDROGENASE-RELATED"/>
    <property type="match status" value="1"/>
</dbReference>
<gene>
    <name evidence="6" type="ORF">PHSY_000985</name>
</gene>
<dbReference type="InterPro" id="IPR029510">
    <property type="entry name" value="Ald_DH_CS_GLU"/>
</dbReference>
<dbReference type="FunFam" id="3.40.605.10:FF:000007">
    <property type="entry name" value="NAD/NADP-dependent betaine aldehyde dehydrogenase"/>
    <property type="match status" value="1"/>
</dbReference>
<dbReference type="FunFam" id="3.40.605.10:FF:000026">
    <property type="entry name" value="Aldehyde dehydrogenase, putative"/>
    <property type="match status" value="1"/>
</dbReference>
<dbReference type="Gene3D" id="3.40.605.10">
    <property type="entry name" value="Aldehyde Dehydrogenase, Chain A, domain 1"/>
    <property type="match status" value="1"/>
</dbReference>
<reference evidence="7" key="1">
    <citation type="journal article" date="2013" name="Genome Announc.">
        <title>Draft genome sequence of the basidiomycetous yeast-like fungus Pseudozyma hubeiensis SY62, which produces an abundant amount of the biosurfactant mannosylerythritol lipids.</title>
        <authorList>
            <person name="Konishi M."/>
            <person name="Hatada Y."/>
            <person name="Horiuchi J."/>
        </authorList>
    </citation>
    <scope>NUCLEOTIDE SEQUENCE [LARGE SCALE GENOMIC DNA]</scope>
    <source>
        <strain evidence="7">SY62</strain>
    </source>
</reference>
<dbReference type="eggNOG" id="KOG2450">
    <property type="taxonomic scope" value="Eukaryota"/>
</dbReference>
<dbReference type="InterPro" id="IPR016161">
    <property type="entry name" value="Ald_DH/histidinol_DH"/>
</dbReference>
<dbReference type="PROSITE" id="PS00687">
    <property type="entry name" value="ALDEHYDE_DEHYDR_GLU"/>
    <property type="match status" value="1"/>
</dbReference>
<dbReference type="GO" id="GO:0004030">
    <property type="term" value="F:aldehyde dehydrogenase [NAD(P)+] activity"/>
    <property type="evidence" value="ECO:0007669"/>
    <property type="project" value="UniProtKB-ARBA"/>
</dbReference>
<accession>R9P5Q5</accession>